<accession>A0A3N0BQM6</accession>
<evidence type="ECO:0000313" key="2">
    <source>
        <dbReference type="Proteomes" id="UP000274046"/>
    </source>
</evidence>
<dbReference type="OrthoDB" id="755738at2"/>
<proteinExistence type="predicted"/>
<keyword evidence="2" id="KW-1185">Reference proteome</keyword>
<dbReference type="EMBL" id="RBEE01000043">
    <property type="protein sequence ID" value="RNL50765.1"/>
    <property type="molecule type" value="Genomic_DNA"/>
</dbReference>
<dbReference type="AlphaFoldDB" id="A0A3N0BQM6"/>
<dbReference type="Proteomes" id="UP000274046">
    <property type="component" value="Unassembled WGS sequence"/>
</dbReference>
<protein>
    <recommendedName>
        <fullName evidence="3">Phage tail protein</fullName>
    </recommendedName>
</protein>
<organism evidence="1 2">
    <name type="scientific">Pedobacter jejuensis</name>
    <dbReference type="NCBI Taxonomy" id="1268550"/>
    <lineage>
        <taxon>Bacteria</taxon>
        <taxon>Pseudomonadati</taxon>
        <taxon>Bacteroidota</taxon>
        <taxon>Sphingobacteriia</taxon>
        <taxon>Sphingobacteriales</taxon>
        <taxon>Sphingobacteriaceae</taxon>
        <taxon>Pedobacter</taxon>
    </lineage>
</organism>
<sequence>MYILNGINLNNIPFIGGRQENSDIALSGFFDMPSRLGKTSHAWAIEHGIEPYVSAADIALGGYGGRSLSLTGFIKGSNQLECNSRFDALTLLIDGITGLVPLVSNWGTYMVYVNAPVVGERVAPGLLSVKIPMREPVVDMSGVIPASTSSEFGIDGISFTALGGASLKLAGDRWTRTAPKSQTVTVFGKEVAVITKKQEAELILSLGIRDLTFEGLKNKVQNLMTLLKAPGLRNLTYKNDKLRSFFVKDGFQASAIYTKRAIKFCVLEIKIIEPGISGTFTSITDVLGQLITDNSNNTITIRL</sequence>
<evidence type="ECO:0000313" key="1">
    <source>
        <dbReference type="EMBL" id="RNL50765.1"/>
    </source>
</evidence>
<evidence type="ECO:0008006" key="3">
    <source>
        <dbReference type="Google" id="ProtNLM"/>
    </source>
</evidence>
<dbReference type="RefSeq" id="WP_123207191.1">
    <property type="nucleotide sequence ID" value="NZ_RBEE01000043.1"/>
</dbReference>
<name>A0A3N0BQM6_9SPHI</name>
<gene>
    <name evidence="1" type="ORF">D7004_17915</name>
</gene>
<reference evidence="1 2" key="1">
    <citation type="submission" date="2018-10" db="EMBL/GenBank/DDBJ databases">
        <title>Genome sequencing of Pedobacter jejuensis TNB23.</title>
        <authorList>
            <person name="Cho Y.-J."/>
            <person name="Cho A."/>
            <person name="Kim O.-S."/>
        </authorList>
    </citation>
    <scope>NUCLEOTIDE SEQUENCE [LARGE SCALE GENOMIC DNA]</scope>
    <source>
        <strain evidence="1 2">TNB23</strain>
    </source>
</reference>
<comment type="caution">
    <text evidence="1">The sequence shown here is derived from an EMBL/GenBank/DDBJ whole genome shotgun (WGS) entry which is preliminary data.</text>
</comment>